<reference evidence="16 17" key="1">
    <citation type="submission" date="2020-11" db="EMBL/GenBank/DDBJ databases">
        <title>Kefir isolates.</title>
        <authorList>
            <person name="Marcisauskas S."/>
            <person name="Kim Y."/>
            <person name="Blasche S."/>
        </authorList>
    </citation>
    <scope>NUCLEOTIDE SEQUENCE [LARGE SCALE GENOMIC DNA]</scope>
    <source>
        <strain evidence="16 17">KR</strain>
    </source>
</reference>
<dbReference type="SUPFAM" id="SSF47807">
    <property type="entry name" value="5' to 3' exonuclease, C-terminal subdomain"/>
    <property type="match status" value="1"/>
</dbReference>
<feature type="compositionally biased region" description="Basic and acidic residues" evidence="13">
    <location>
        <begin position="1235"/>
        <end position="1252"/>
    </location>
</feature>
<dbReference type="Pfam" id="PF00752">
    <property type="entry name" value="XPG_N"/>
    <property type="match status" value="1"/>
</dbReference>
<feature type="compositionally biased region" description="Basic and acidic residues" evidence="13">
    <location>
        <begin position="670"/>
        <end position="686"/>
    </location>
</feature>
<dbReference type="CDD" id="cd09904">
    <property type="entry name" value="H3TH_XPG"/>
    <property type="match status" value="1"/>
</dbReference>
<dbReference type="GO" id="GO:0016788">
    <property type="term" value="F:hydrolase activity, acting on ester bonds"/>
    <property type="evidence" value="ECO:0007669"/>
    <property type="project" value="InterPro"/>
</dbReference>
<organism evidence="16 17">
    <name type="scientific">Rhodotorula mucilaginosa</name>
    <name type="common">Yeast</name>
    <name type="synonym">Rhodotorula rubra</name>
    <dbReference type="NCBI Taxonomy" id="5537"/>
    <lineage>
        <taxon>Eukaryota</taxon>
        <taxon>Fungi</taxon>
        <taxon>Dikarya</taxon>
        <taxon>Basidiomycota</taxon>
        <taxon>Pucciniomycotina</taxon>
        <taxon>Microbotryomycetes</taxon>
        <taxon>Sporidiobolales</taxon>
        <taxon>Sporidiobolaceae</taxon>
        <taxon>Rhodotorula</taxon>
    </lineage>
</organism>
<dbReference type="SUPFAM" id="SSF88723">
    <property type="entry name" value="PIN domain-like"/>
    <property type="match status" value="1"/>
</dbReference>
<dbReference type="PANTHER" id="PTHR16171">
    <property type="entry name" value="DNA REPAIR PROTEIN COMPLEMENTING XP-G CELLS-RELATED"/>
    <property type="match status" value="1"/>
</dbReference>
<dbReference type="InterPro" id="IPR019974">
    <property type="entry name" value="XPG_CS"/>
</dbReference>
<feature type="compositionally biased region" description="Low complexity" evidence="13">
    <location>
        <begin position="619"/>
        <end position="633"/>
    </location>
</feature>
<evidence type="ECO:0000313" key="16">
    <source>
        <dbReference type="EMBL" id="KAG0655445.1"/>
    </source>
</evidence>
<keyword evidence="17" id="KW-1185">Reference proteome</keyword>
<dbReference type="CDD" id="cd09868">
    <property type="entry name" value="PIN_XPG_RAD2"/>
    <property type="match status" value="2"/>
</dbReference>
<dbReference type="SMART" id="SM00484">
    <property type="entry name" value="XPGI"/>
    <property type="match status" value="1"/>
</dbReference>
<dbReference type="InterPro" id="IPR001044">
    <property type="entry name" value="XPG/Rad2_eukaryotes"/>
</dbReference>
<feature type="domain" description="XPG-I" evidence="14">
    <location>
        <begin position="988"/>
        <end position="1057"/>
    </location>
</feature>
<feature type="compositionally biased region" description="Pro residues" evidence="13">
    <location>
        <begin position="653"/>
        <end position="669"/>
    </location>
</feature>
<comment type="subcellular location">
    <subcellularLocation>
        <location evidence="2">Nucleus</location>
    </subcellularLocation>
</comment>
<keyword evidence="8" id="KW-0378">Hydrolase</keyword>
<dbReference type="SMART" id="SM00279">
    <property type="entry name" value="HhH2"/>
    <property type="match status" value="1"/>
</dbReference>
<evidence type="ECO:0000256" key="2">
    <source>
        <dbReference type="ARBA" id="ARBA00004123"/>
    </source>
</evidence>
<feature type="coiled-coil region" evidence="12">
    <location>
        <begin position="944"/>
        <end position="971"/>
    </location>
</feature>
<comment type="cofactor">
    <cofactor evidence="1">
        <name>Mg(2+)</name>
        <dbReference type="ChEBI" id="CHEBI:18420"/>
    </cofactor>
</comment>
<dbReference type="PANTHER" id="PTHR16171:SF7">
    <property type="entry name" value="DNA REPAIR PROTEIN RAD2"/>
    <property type="match status" value="1"/>
</dbReference>
<dbReference type="InterPro" id="IPR006085">
    <property type="entry name" value="XPG_DNA_repair_N"/>
</dbReference>
<keyword evidence="5" id="KW-0479">Metal-binding</keyword>
<keyword evidence="10" id="KW-0234">DNA repair</keyword>
<dbReference type="OrthoDB" id="31113at2759"/>
<evidence type="ECO:0000256" key="7">
    <source>
        <dbReference type="ARBA" id="ARBA00022763"/>
    </source>
</evidence>
<protein>
    <submittedName>
        <fullName evidence="16">DNA repair protein rad2</fullName>
    </submittedName>
</protein>
<feature type="compositionally biased region" description="Polar residues" evidence="13">
    <location>
        <begin position="739"/>
        <end position="756"/>
    </location>
</feature>
<sequence length="1357" mass="148873">MGVHGLWTLLQPVARPVTLETLKDKRLAIDASMWLYQFQMATRDRNTGDVIYGAHIMGTFRRIMKLLFYGVKPVFVFDGDAPTLKKRTIVSSASVLAAVAGGNADQSAHSIQEQRKRRKQGAGRDLAKTAQELLAAQLRSAAAEREIARRKERIAAAEAGAEKSDAGDEAETNQPASAKKPVYLDDLNKPVSPIKPRRDVLRDDYALPRIEGPLESRAKPSDPRIATEEELRDFLDDLRPEDLDLNSKFFGDLPTEVKYEIIGDLRIKTRQVNHRRVQQMRGTAAIDFSKAQIEHLMERNSYTQKLLSITDELGKSAIAIPTRVAGQRNREYVLMKQDASKGGGWVLGVKNPEISNTQPIVIESTTDESVDERTDTDEFEEVGFDSPEKPTVGLPTPDVEARRILAEEAIFARVNAKSMQNPLDPYLDQPAASTSTRPNLFHADEMAEGVAGEEDPALQQALYESAQQDSAHVLPPAPPRATRPYHGSGRAKRPTIASSAAATGSADIFVKVPLPPVAAQNTSAQATGTPALDSDDELEYVDVTPSTSRSAPPLHAPAPRKDQITLSDSEGSDAFEEVGVGTNGPKTDISGTVTTSADPSRTSRPASRAASPPQPDPSAAPVRSLLDSILPSDSESDDDEHSPRTKSRQLPSPRKPPPVAPPRLSPSPDPFERYERAEEERQRANEVEESGGRVQSTDFAVEDAKLLRRSSPPPQHDGTPSQGNPAPSDTRGLYHAQLERQNPTVAENRKSPSPSDLPTVLPPSEKALNAIETDEMAALPNVLAAMPSPEITKSHDAPPPPPNGGAPATAEDPPVQYLEDLELAAIATPLPPPAAAAPPQGAVSSNTKSKGKAKEVVQYLEDLENPRAGRPAPVNVDAGAEDEEFFSDWSRSPSPRPSRGAEKSAFDRQVERTYEDDPDEEEEAALAMMREEGAYADVMAQLRNNSVEAMRLEAEREVARLSAQKRAEMRNADGVTRQMAIDIREMLVLFGIPFVDAPSEAEAECASLLERQLVDGIVTDDSDVFLFGGSRIYRNMFNEAKYVECYLLSDLEREIGLDRSKLVRLAYLLGSDYTEGLPGVGVVAGRELLEEFPGDDGLIKFRHWWDKVQKGIDTPEDTNTTWKKRFKSGHRQLVLDQGWPSAEVRQAYYRPVVDDSEERFSWGSLDLDGLRMYLHRSLGWGQAKSDEILLPLIKREQERKEGKLNFDYSAGEKQFMRKKQPKYASKRLQNVVQAWKDRSQSPRAAEQGKFEELADEDDGENGGGAAVAAAPKKRKRASKAKPAGRKKSTAASRRRAEKEQRDARAAANGGVYSSEEEFNSDNNSRSAPTAGPSRVQPARKKRKALVATEPISDVDTD</sequence>
<dbReference type="InterPro" id="IPR036279">
    <property type="entry name" value="5-3_exonuclease_C_sf"/>
</dbReference>
<name>A0A9P6VVZ5_RHOMI</name>
<evidence type="ECO:0000259" key="14">
    <source>
        <dbReference type="SMART" id="SM00484"/>
    </source>
</evidence>
<comment type="caution">
    <text evidence="16">The sequence shown here is derived from an EMBL/GenBank/DDBJ whole genome shotgun (WGS) entry which is preliminary data.</text>
</comment>
<dbReference type="SMART" id="SM00485">
    <property type="entry name" value="XPGN"/>
    <property type="match status" value="1"/>
</dbReference>
<keyword evidence="9" id="KW-0460">Magnesium</keyword>
<dbReference type="PRINTS" id="PR00853">
    <property type="entry name" value="XPGRADSUPER"/>
</dbReference>
<evidence type="ECO:0000313" key="17">
    <source>
        <dbReference type="Proteomes" id="UP000777482"/>
    </source>
</evidence>
<feature type="region of interest" description="Disordered" evidence="13">
    <location>
        <begin position="158"/>
        <end position="182"/>
    </location>
</feature>
<feature type="region of interest" description="Disordered" evidence="13">
    <location>
        <begin position="542"/>
        <end position="920"/>
    </location>
</feature>
<evidence type="ECO:0000256" key="3">
    <source>
        <dbReference type="ARBA" id="ARBA00005283"/>
    </source>
</evidence>
<evidence type="ECO:0000256" key="8">
    <source>
        <dbReference type="ARBA" id="ARBA00022801"/>
    </source>
</evidence>
<evidence type="ECO:0000256" key="11">
    <source>
        <dbReference type="ARBA" id="ARBA00023242"/>
    </source>
</evidence>
<dbReference type="Pfam" id="PF00867">
    <property type="entry name" value="XPG_I"/>
    <property type="match status" value="1"/>
</dbReference>
<dbReference type="PROSITE" id="PS00841">
    <property type="entry name" value="XPG_1"/>
    <property type="match status" value="1"/>
</dbReference>
<keyword evidence="6" id="KW-0255">Endonuclease</keyword>
<feature type="region of interest" description="Disordered" evidence="13">
    <location>
        <begin position="1233"/>
        <end position="1357"/>
    </location>
</feature>
<dbReference type="InterPro" id="IPR006086">
    <property type="entry name" value="XPG-I_dom"/>
</dbReference>
<evidence type="ECO:0000256" key="13">
    <source>
        <dbReference type="SAM" id="MobiDB-lite"/>
    </source>
</evidence>
<dbReference type="GO" id="GO:0005634">
    <property type="term" value="C:nucleus"/>
    <property type="evidence" value="ECO:0007669"/>
    <property type="project" value="UniProtKB-SubCell"/>
</dbReference>
<dbReference type="Gene3D" id="3.40.50.1010">
    <property type="entry name" value="5'-nuclease"/>
    <property type="match status" value="2"/>
</dbReference>
<dbReference type="GO" id="GO:0046872">
    <property type="term" value="F:metal ion binding"/>
    <property type="evidence" value="ECO:0007669"/>
    <property type="project" value="UniProtKB-KW"/>
</dbReference>
<feature type="domain" description="XPG N-terminal" evidence="15">
    <location>
        <begin position="1"/>
        <end position="97"/>
    </location>
</feature>
<dbReference type="GO" id="GO:0006289">
    <property type="term" value="P:nucleotide-excision repair"/>
    <property type="evidence" value="ECO:0007669"/>
    <property type="project" value="InterPro"/>
</dbReference>
<dbReference type="InterPro" id="IPR006084">
    <property type="entry name" value="XPG/Rad2"/>
</dbReference>
<feature type="region of interest" description="Disordered" evidence="13">
    <location>
        <begin position="465"/>
        <end position="499"/>
    </location>
</feature>
<keyword evidence="4" id="KW-0540">Nuclease</keyword>
<evidence type="ECO:0000256" key="10">
    <source>
        <dbReference type="ARBA" id="ARBA00023204"/>
    </source>
</evidence>
<evidence type="ECO:0000256" key="6">
    <source>
        <dbReference type="ARBA" id="ARBA00022759"/>
    </source>
</evidence>
<dbReference type="GO" id="GO:0003697">
    <property type="term" value="F:single-stranded DNA binding"/>
    <property type="evidence" value="ECO:0007669"/>
    <property type="project" value="InterPro"/>
</dbReference>
<evidence type="ECO:0000256" key="12">
    <source>
        <dbReference type="SAM" id="Coils"/>
    </source>
</evidence>
<keyword evidence="11" id="KW-0539">Nucleus</keyword>
<evidence type="ECO:0000259" key="15">
    <source>
        <dbReference type="SMART" id="SM00485"/>
    </source>
</evidence>
<dbReference type="InterPro" id="IPR029060">
    <property type="entry name" value="PIN-like_dom_sf"/>
</dbReference>
<evidence type="ECO:0000256" key="5">
    <source>
        <dbReference type="ARBA" id="ARBA00022723"/>
    </source>
</evidence>
<gene>
    <name evidence="16" type="primary">RAD2</name>
    <name evidence="16" type="ORF">C6P46_000987</name>
</gene>
<accession>A0A9P6VVZ5</accession>
<feature type="compositionally biased region" description="Low complexity" evidence="13">
    <location>
        <begin position="596"/>
        <end position="611"/>
    </location>
</feature>
<feature type="region of interest" description="Disordered" evidence="13">
    <location>
        <begin position="106"/>
        <end position="125"/>
    </location>
</feature>
<feature type="compositionally biased region" description="Basic and acidic residues" evidence="13">
    <location>
        <begin position="899"/>
        <end position="915"/>
    </location>
</feature>
<evidence type="ECO:0000256" key="1">
    <source>
        <dbReference type="ARBA" id="ARBA00001946"/>
    </source>
</evidence>
<feature type="compositionally biased region" description="Polar residues" evidence="13">
    <location>
        <begin position="718"/>
        <end position="727"/>
    </location>
</feature>
<comment type="similarity">
    <text evidence="3">Belongs to the XPG/RAD2 endonuclease family. XPG subfamily.</text>
</comment>
<keyword evidence="12" id="KW-0175">Coiled coil</keyword>
<dbReference type="Proteomes" id="UP000777482">
    <property type="component" value="Unassembled WGS sequence"/>
</dbReference>
<feature type="compositionally biased region" description="Basic and acidic residues" evidence="13">
    <location>
        <begin position="1294"/>
        <end position="1304"/>
    </location>
</feature>
<dbReference type="PROSITE" id="PS00842">
    <property type="entry name" value="XPG_2"/>
    <property type="match status" value="1"/>
</dbReference>
<evidence type="ECO:0000256" key="4">
    <source>
        <dbReference type="ARBA" id="ARBA00022722"/>
    </source>
</evidence>
<dbReference type="InterPro" id="IPR008918">
    <property type="entry name" value="HhH2"/>
</dbReference>
<feature type="compositionally biased region" description="Basic residues" evidence="13">
    <location>
        <begin position="1271"/>
        <end position="1293"/>
    </location>
</feature>
<dbReference type="EMBL" id="PUHQ01000120">
    <property type="protein sequence ID" value="KAG0655445.1"/>
    <property type="molecule type" value="Genomic_DNA"/>
</dbReference>
<dbReference type="Gene3D" id="1.10.150.20">
    <property type="entry name" value="5' to 3' exonuclease, C-terminal subdomain"/>
    <property type="match status" value="1"/>
</dbReference>
<dbReference type="GO" id="GO:0004520">
    <property type="term" value="F:DNA endonuclease activity"/>
    <property type="evidence" value="ECO:0007669"/>
    <property type="project" value="TreeGrafter"/>
</dbReference>
<proteinExistence type="inferred from homology"/>
<dbReference type="PRINTS" id="PR00066">
    <property type="entry name" value="XRODRMPGMNTG"/>
</dbReference>
<evidence type="ECO:0000256" key="9">
    <source>
        <dbReference type="ARBA" id="ARBA00022842"/>
    </source>
</evidence>
<keyword evidence="7" id="KW-0227">DNA damage</keyword>